<organism evidence="2 3">
    <name type="scientific">Fibroporia radiculosa</name>
    <dbReference type="NCBI Taxonomy" id="599839"/>
    <lineage>
        <taxon>Eukaryota</taxon>
        <taxon>Fungi</taxon>
        <taxon>Dikarya</taxon>
        <taxon>Basidiomycota</taxon>
        <taxon>Agaricomycotina</taxon>
        <taxon>Agaricomycetes</taxon>
        <taxon>Polyporales</taxon>
        <taxon>Fibroporiaceae</taxon>
        <taxon>Fibroporia</taxon>
    </lineage>
</organism>
<dbReference type="AlphaFoldDB" id="J4H4H8"/>
<evidence type="ECO:0000313" key="3">
    <source>
        <dbReference type="Proteomes" id="UP000006352"/>
    </source>
</evidence>
<evidence type="ECO:0000313" key="2">
    <source>
        <dbReference type="EMBL" id="CCM05019.1"/>
    </source>
</evidence>
<dbReference type="InterPro" id="IPR029063">
    <property type="entry name" value="SAM-dependent_MTases_sf"/>
</dbReference>
<dbReference type="GeneID" id="24099930"/>
<dbReference type="PANTHER" id="PTHR14614:SF109">
    <property type="entry name" value="RIBOSOMAL LYSINE N-METHYLTRANSFERASE 5"/>
    <property type="match status" value="1"/>
</dbReference>
<dbReference type="STRING" id="599839.J4H4H8"/>
<dbReference type="PANTHER" id="PTHR14614">
    <property type="entry name" value="HEPATOCELLULAR CARCINOMA-ASSOCIATED ANTIGEN"/>
    <property type="match status" value="1"/>
</dbReference>
<dbReference type="Gene3D" id="3.40.50.150">
    <property type="entry name" value="Vaccinia Virus protein VP39"/>
    <property type="match status" value="1"/>
</dbReference>
<keyword evidence="3" id="KW-1185">Reference proteome</keyword>
<evidence type="ECO:0000256" key="1">
    <source>
        <dbReference type="SAM" id="MobiDB-lite"/>
    </source>
</evidence>
<accession>J4H4H8</accession>
<protein>
    <submittedName>
        <fullName evidence="2">Uncharacterized protein</fullName>
    </submittedName>
</protein>
<sequence>MCAFNTKELSEELPWVSELVQLPPTSTRVIDADEEVFLQYTNLASRAPADGTQRFRGLGHVDSYNDVLTIEFTIPASPRDHVGTIHRQGRSGKPVKRNRKTSGQAQTLSVELAQDKTALRSRKGDTGSVVWHASIDFAQTVLRQYYTREIHALLNPTALSNAHVLELGVLVLLRHLIVLRAGTGLLSVVIAPLVAHYTVTDIEALVPLIRKNLTLNTPKIFPITPSDRRAHPATSRTSNVSAEALDWITLHNASPAFRRSFACYPELDLLLVVDCIYHPSLLPALLSTIDHLTIPGKTAVLVVVELRAEDVVREFLDGWLNISSGALWQIYSVSAFMEGPYAVWIGWKTISNGDA</sequence>
<dbReference type="HOGENOM" id="CLU_061628_0_0_1"/>
<dbReference type="RefSeq" id="XP_012184302.1">
    <property type="nucleotide sequence ID" value="XM_012328912.1"/>
</dbReference>
<name>J4H4H8_9APHY</name>
<proteinExistence type="predicted"/>
<dbReference type="SUPFAM" id="SSF53335">
    <property type="entry name" value="S-adenosyl-L-methionine-dependent methyltransferases"/>
    <property type="match status" value="1"/>
</dbReference>
<feature type="region of interest" description="Disordered" evidence="1">
    <location>
        <begin position="81"/>
        <end position="102"/>
    </location>
</feature>
<dbReference type="GO" id="GO:0005829">
    <property type="term" value="C:cytosol"/>
    <property type="evidence" value="ECO:0007669"/>
    <property type="project" value="TreeGrafter"/>
</dbReference>
<reference evidence="2 3" key="1">
    <citation type="journal article" date="2012" name="Appl. Environ. Microbiol.">
        <title>Short-read sequencing for genomic analysis of the brown rot fungus Fibroporia radiculosa.</title>
        <authorList>
            <person name="Tang J.D."/>
            <person name="Perkins A.D."/>
            <person name="Sonstegard T.S."/>
            <person name="Schroeder S.G."/>
            <person name="Burgess S.C."/>
            <person name="Diehl S.V."/>
        </authorList>
    </citation>
    <scope>NUCLEOTIDE SEQUENCE [LARGE SCALE GENOMIC DNA]</scope>
    <source>
        <strain evidence="2 3">TFFH 294</strain>
    </source>
</reference>
<dbReference type="InParanoid" id="J4H4H8"/>
<dbReference type="Pfam" id="PF10294">
    <property type="entry name" value="Methyltransf_16"/>
    <property type="match status" value="1"/>
</dbReference>
<dbReference type="GO" id="GO:0008757">
    <property type="term" value="F:S-adenosylmethionine-dependent methyltransferase activity"/>
    <property type="evidence" value="ECO:0007669"/>
    <property type="project" value="UniProtKB-ARBA"/>
</dbReference>
<dbReference type="GO" id="GO:0032991">
    <property type="term" value="C:protein-containing complex"/>
    <property type="evidence" value="ECO:0007669"/>
    <property type="project" value="TreeGrafter"/>
</dbReference>
<dbReference type="EMBL" id="HE797176">
    <property type="protein sequence ID" value="CCM05019.1"/>
    <property type="molecule type" value="Genomic_DNA"/>
</dbReference>
<feature type="compositionally biased region" description="Basic residues" evidence="1">
    <location>
        <begin position="87"/>
        <end position="100"/>
    </location>
</feature>
<dbReference type="Proteomes" id="UP000006352">
    <property type="component" value="Unassembled WGS sequence"/>
</dbReference>
<dbReference type="OrthoDB" id="2529286at2759"/>
<gene>
    <name evidence="2" type="ORF">FIBRA_07218</name>
</gene>
<dbReference type="InterPro" id="IPR019410">
    <property type="entry name" value="Methyltransf_16"/>
</dbReference>